<dbReference type="AlphaFoldDB" id="A0A813Z2I1"/>
<dbReference type="Proteomes" id="UP000663829">
    <property type="component" value="Unassembled WGS sequence"/>
</dbReference>
<dbReference type="Gene3D" id="3.30.470.30">
    <property type="entry name" value="DNA ligase/mRNA capping enzyme"/>
    <property type="match status" value="1"/>
</dbReference>
<dbReference type="EMBL" id="CAJNOK010031205">
    <property type="protein sequence ID" value="CAF1469366.1"/>
    <property type="molecule type" value="Genomic_DNA"/>
</dbReference>
<organism evidence="2 6">
    <name type="scientific">Didymodactylos carnosus</name>
    <dbReference type="NCBI Taxonomy" id="1234261"/>
    <lineage>
        <taxon>Eukaryota</taxon>
        <taxon>Metazoa</taxon>
        <taxon>Spiralia</taxon>
        <taxon>Gnathifera</taxon>
        <taxon>Rotifera</taxon>
        <taxon>Eurotatoria</taxon>
        <taxon>Bdelloidea</taxon>
        <taxon>Philodinida</taxon>
        <taxon>Philodinidae</taxon>
        <taxon>Didymodactylos</taxon>
    </lineage>
</organism>
<dbReference type="EMBL" id="CAJOBA010053088">
    <property type="protein sequence ID" value="CAF4261477.1"/>
    <property type="molecule type" value="Genomic_DNA"/>
</dbReference>
<dbReference type="Gene3D" id="2.40.50.140">
    <property type="entry name" value="Nucleic acid-binding proteins"/>
    <property type="match status" value="1"/>
</dbReference>
<accession>A0A813Z2I1</accession>
<dbReference type="InterPro" id="IPR021122">
    <property type="entry name" value="RNA_ligase_dom_REL/Rnl2"/>
</dbReference>
<sequence length="336" mass="38866">MKIATIERITQVSTHPDADRLDLVHVLGYQCITPKDKYNINDLVVYIQPDSVLPLDEEWSQEYLKYARIRVKAIKIRGEWSEGIILSLDLIRAVVQNNGCGVQVTEKEGEDLAELLHIHHYEPVIPQGLNAIGHLPFGIPETNEERWENLINDLPFNQLVDVTLKIDGQSCTIYYNYRTKQFGVCGRNFEYDLTKTNNFTQIVKKQNLADRLRVYCEKKQISLALRGELFGSGIQNKSTNSHSKQPLQLAIFSVFLLDQKRHARKNDGELYFHNLCRELEIQHVPVLEENVELTQELINKYSKELKLINNNPFEGAVVQYERGSFKIINKHYDSKN</sequence>
<feature type="domain" description="RNA ligase" evidence="1">
    <location>
        <begin position="162"/>
        <end position="323"/>
    </location>
</feature>
<dbReference type="Proteomes" id="UP000682733">
    <property type="component" value="Unassembled WGS sequence"/>
</dbReference>
<dbReference type="SUPFAM" id="SSF56091">
    <property type="entry name" value="DNA ligase/mRNA capping enzyme, catalytic domain"/>
    <property type="match status" value="1"/>
</dbReference>
<comment type="caution">
    <text evidence="2">The sequence shown here is derived from an EMBL/GenBank/DDBJ whole genome shotgun (WGS) entry which is preliminary data.</text>
</comment>
<evidence type="ECO:0000313" key="6">
    <source>
        <dbReference type="Proteomes" id="UP000663829"/>
    </source>
</evidence>
<reference evidence="2" key="1">
    <citation type="submission" date="2021-02" db="EMBL/GenBank/DDBJ databases">
        <authorList>
            <person name="Nowell W R."/>
        </authorList>
    </citation>
    <scope>NUCLEOTIDE SEQUENCE</scope>
</reference>
<evidence type="ECO:0000259" key="1">
    <source>
        <dbReference type="Pfam" id="PF09414"/>
    </source>
</evidence>
<name>A0A813Z2I1_9BILA</name>
<evidence type="ECO:0000313" key="2">
    <source>
        <dbReference type="EMBL" id="CAF0892064.1"/>
    </source>
</evidence>
<dbReference type="OrthoDB" id="17053at2759"/>
<dbReference type="Proteomes" id="UP000681722">
    <property type="component" value="Unassembled WGS sequence"/>
</dbReference>
<dbReference type="EMBL" id="CAJNOQ010001396">
    <property type="protein sequence ID" value="CAF0892064.1"/>
    <property type="molecule type" value="Genomic_DNA"/>
</dbReference>
<dbReference type="InterPro" id="IPR012340">
    <property type="entry name" value="NA-bd_OB-fold"/>
</dbReference>
<evidence type="ECO:0000313" key="5">
    <source>
        <dbReference type="EMBL" id="CAF4261477.1"/>
    </source>
</evidence>
<keyword evidence="6" id="KW-1185">Reference proteome</keyword>
<protein>
    <recommendedName>
        <fullName evidence="1">RNA ligase domain-containing protein</fullName>
    </recommendedName>
</protein>
<dbReference type="Pfam" id="PF21189">
    <property type="entry name" value="PHA02142"/>
    <property type="match status" value="1"/>
</dbReference>
<evidence type="ECO:0000313" key="4">
    <source>
        <dbReference type="EMBL" id="CAF3676133.1"/>
    </source>
</evidence>
<dbReference type="Pfam" id="PF09414">
    <property type="entry name" value="RNA_ligase"/>
    <property type="match status" value="1"/>
</dbReference>
<evidence type="ECO:0000313" key="3">
    <source>
        <dbReference type="EMBL" id="CAF1469366.1"/>
    </source>
</evidence>
<gene>
    <name evidence="2" type="ORF">GPM918_LOCUS8176</name>
    <name evidence="3" type="ORF">OVA965_LOCUS35592</name>
    <name evidence="4" type="ORF">SRO942_LOCUS8176</name>
    <name evidence="5" type="ORF">TMI583_LOCUS36561</name>
</gene>
<dbReference type="Proteomes" id="UP000677228">
    <property type="component" value="Unassembled WGS sequence"/>
</dbReference>
<dbReference type="EMBL" id="CAJOBC010001396">
    <property type="protein sequence ID" value="CAF3676133.1"/>
    <property type="molecule type" value="Genomic_DNA"/>
</dbReference>
<proteinExistence type="predicted"/>